<proteinExistence type="predicted"/>
<reference evidence="1" key="1">
    <citation type="journal article" date="2015" name="Nature">
        <title>Complex archaea that bridge the gap between prokaryotes and eukaryotes.</title>
        <authorList>
            <person name="Spang A."/>
            <person name="Saw J.H."/>
            <person name="Jorgensen S.L."/>
            <person name="Zaremba-Niedzwiedzka K."/>
            <person name="Martijn J."/>
            <person name="Lind A.E."/>
            <person name="van Eijk R."/>
            <person name="Schleper C."/>
            <person name="Guy L."/>
            <person name="Ettema T.J."/>
        </authorList>
    </citation>
    <scope>NUCLEOTIDE SEQUENCE</scope>
</reference>
<gene>
    <name evidence="2" type="ORF">LCGC14_1868060</name>
    <name evidence="1" type="ORF">LCGC14_2104740</name>
</gene>
<protein>
    <submittedName>
        <fullName evidence="1">Uncharacterized protein</fullName>
    </submittedName>
</protein>
<organism evidence="1">
    <name type="scientific">marine sediment metagenome</name>
    <dbReference type="NCBI Taxonomy" id="412755"/>
    <lineage>
        <taxon>unclassified sequences</taxon>
        <taxon>metagenomes</taxon>
        <taxon>ecological metagenomes</taxon>
    </lineage>
</organism>
<evidence type="ECO:0000313" key="2">
    <source>
        <dbReference type="EMBL" id="KKL94098.1"/>
    </source>
</evidence>
<dbReference type="AlphaFoldDB" id="A0A0F9GM19"/>
<dbReference type="EMBL" id="LAZR01025888">
    <property type="protein sequence ID" value="KKL70455.1"/>
    <property type="molecule type" value="Genomic_DNA"/>
</dbReference>
<dbReference type="EMBL" id="LAZR01019015">
    <property type="protein sequence ID" value="KKL94098.1"/>
    <property type="molecule type" value="Genomic_DNA"/>
</dbReference>
<sequence length="163" mass="17227">MTKYVEGITSPQVPDSTKIVCPRCNSTLWYISSTMDDPNDIARDLVFAALGLTITGGSFQGFVALCHNCGNEFVPLWYFFDVAAFDGATACVMSDLDASVANGLAALFVCVLVGTDIGKYVAIASNTLNPPTTITLAFNVNTDGDGIVMITNIEPIGLTKITA</sequence>
<name>A0A0F9GM19_9ZZZZ</name>
<comment type="caution">
    <text evidence="1">The sequence shown here is derived from an EMBL/GenBank/DDBJ whole genome shotgun (WGS) entry which is preliminary data.</text>
</comment>
<evidence type="ECO:0000313" key="1">
    <source>
        <dbReference type="EMBL" id="KKL70455.1"/>
    </source>
</evidence>
<accession>A0A0F9GM19</accession>